<dbReference type="PROSITE" id="PS00846">
    <property type="entry name" value="HTH_ARSR_1"/>
    <property type="match status" value="1"/>
</dbReference>
<keyword evidence="2" id="KW-0238">DNA-binding</keyword>
<dbReference type="SMART" id="SM00418">
    <property type="entry name" value="HTH_ARSR"/>
    <property type="match status" value="1"/>
</dbReference>
<reference evidence="6" key="1">
    <citation type="submission" date="2019-11" db="EMBL/GenBank/DDBJ databases">
        <title>Isolation and characterization of two novel species in the genus Thiomicrorhabdus.</title>
        <authorList>
            <person name="Mochizuki J."/>
            <person name="Kojima H."/>
            <person name="Fukui M."/>
        </authorList>
    </citation>
    <scope>NUCLEOTIDE SEQUENCE [LARGE SCALE GENOMIC DNA]</scope>
    <source>
        <strain evidence="6">aks77</strain>
    </source>
</reference>
<dbReference type="InterPro" id="IPR036390">
    <property type="entry name" value="WH_DNA-bd_sf"/>
</dbReference>
<dbReference type="NCBIfam" id="NF033788">
    <property type="entry name" value="HTH_metalloreg"/>
    <property type="match status" value="1"/>
</dbReference>
<dbReference type="Pfam" id="PF01022">
    <property type="entry name" value="HTH_5"/>
    <property type="match status" value="1"/>
</dbReference>
<dbReference type="PANTHER" id="PTHR43132">
    <property type="entry name" value="ARSENICAL RESISTANCE OPERON REPRESSOR ARSR-RELATED"/>
    <property type="match status" value="1"/>
</dbReference>
<dbReference type="InterPro" id="IPR036388">
    <property type="entry name" value="WH-like_DNA-bd_sf"/>
</dbReference>
<evidence type="ECO:0000256" key="2">
    <source>
        <dbReference type="ARBA" id="ARBA00023125"/>
    </source>
</evidence>
<dbReference type="PROSITE" id="PS50987">
    <property type="entry name" value="HTH_ARSR_2"/>
    <property type="match status" value="1"/>
</dbReference>
<dbReference type="SUPFAM" id="SSF46785">
    <property type="entry name" value="Winged helix' DNA-binding domain"/>
    <property type="match status" value="1"/>
</dbReference>
<dbReference type="RefSeq" id="WP_173270547.1">
    <property type="nucleotide sequence ID" value="NZ_AP021889.1"/>
</dbReference>
<organism evidence="5 6">
    <name type="scientific">Thiosulfatimonas sediminis</name>
    <dbReference type="NCBI Taxonomy" id="2675054"/>
    <lineage>
        <taxon>Bacteria</taxon>
        <taxon>Pseudomonadati</taxon>
        <taxon>Pseudomonadota</taxon>
        <taxon>Gammaproteobacteria</taxon>
        <taxon>Thiotrichales</taxon>
        <taxon>Piscirickettsiaceae</taxon>
        <taxon>Thiosulfatimonas</taxon>
    </lineage>
</organism>
<dbReference type="InterPro" id="IPR001845">
    <property type="entry name" value="HTH_ArsR_DNA-bd_dom"/>
</dbReference>
<dbReference type="KEGG" id="tse:THMIRHAS_05370"/>
<evidence type="ECO:0000256" key="3">
    <source>
        <dbReference type="ARBA" id="ARBA00023163"/>
    </source>
</evidence>
<proteinExistence type="predicted"/>
<dbReference type="Gene3D" id="1.10.10.10">
    <property type="entry name" value="Winged helix-like DNA-binding domain superfamily/Winged helix DNA-binding domain"/>
    <property type="match status" value="1"/>
</dbReference>
<gene>
    <name evidence="5" type="ORF">THMIRHAS_05370</name>
</gene>
<dbReference type="PANTHER" id="PTHR43132:SF6">
    <property type="entry name" value="HTH-TYPE TRANSCRIPTIONAL REPRESSOR CZRA"/>
    <property type="match status" value="1"/>
</dbReference>
<dbReference type="InterPro" id="IPR011991">
    <property type="entry name" value="ArsR-like_HTH"/>
</dbReference>
<dbReference type="CDD" id="cd00090">
    <property type="entry name" value="HTH_ARSR"/>
    <property type="match status" value="1"/>
</dbReference>
<dbReference type="AlphaFoldDB" id="A0A6F8PT10"/>
<sequence>MTNFDSLEHHALCHKALAEPLRLRILALLQQRESLCVCDLVKVLAQSQSSVSRHLAYLKNQQLVNAWRESNWVHYALQESHPFNAIMHDSLQQLSHLAVVQADLARLQEYEKKPRQCDL</sequence>
<evidence type="ECO:0000256" key="1">
    <source>
        <dbReference type="ARBA" id="ARBA00023015"/>
    </source>
</evidence>
<evidence type="ECO:0000313" key="6">
    <source>
        <dbReference type="Proteomes" id="UP000501726"/>
    </source>
</evidence>
<evidence type="ECO:0000259" key="4">
    <source>
        <dbReference type="PROSITE" id="PS50987"/>
    </source>
</evidence>
<evidence type="ECO:0000313" key="5">
    <source>
        <dbReference type="EMBL" id="BBP45164.1"/>
    </source>
</evidence>
<dbReference type="GO" id="GO:0003677">
    <property type="term" value="F:DNA binding"/>
    <property type="evidence" value="ECO:0007669"/>
    <property type="project" value="UniProtKB-KW"/>
</dbReference>
<dbReference type="EMBL" id="AP021889">
    <property type="protein sequence ID" value="BBP45164.1"/>
    <property type="molecule type" value="Genomic_DNA"/>
</dbReference>
<dbReference type="InterPro" id="IPR051011">
    <property type="entry name" value="Metal_resp_trans_reg"/>
</dbReference>
<protein>
    <submittedName>
        <fullName evidence="5">Transcriptional regulator</fullName>
    </submittedName>
</protein>
<keyword evidence="1" id="KW-0805">Transcription regulation</keyword>
<keyword evidence="3" id="KW-0804">Transcription</keyword>
<dbReference type="GO" id="GO:0003700">
    <property type="term" value="F:DNA-binding transcription factor activity"/>
    <property type="evidence" value="ECO:0007669"/>
    <property type="project" value="InterPro"/>
</dbReference>
<dbReference type="PRINTS" id="PR00778">
    <property type="entry name" value="HTHARSR"/>
</dbReference>
<dbReference type="Proteomes" id="UP000501726">
    <property type="component" value="Chromosome"/>
</dbReference>
<accession>A0A6F8PT10</accession>
<feature type="domain" description="HTH arsR-type" evidence="4">
    <location>
        <begin position="2"/>
        <end position="97"/>
    </location>
</feature>
<dbReference type="InterPro" id="IPR018334">
    <property type="entry name" value="ArsR_HTH"/>
</dbReference>
<keyword evidence="6" id="KW-1185">Reference proteome</keyword>
<name>A0A6F8PT10_9GAMM</name>